<dbReference type="EMBL" id="VIWP01000005">
    <property type="protein sequence ID" value="TWF52270.1"/>
    <property type="molecule type" value="Genomic_DNA"/>
</dbReference>
<organism evidence="1 2">
    <name type="scientific">Neorhizobium alkalisoli</name>
    <dbReference type="NCBI Taxonomy" id="528178"/>
    <lineage>
        <taxon>Bacteria</taxon>
        <taxon>Pseudomonadati</taxon>
        <taxon>Pseudomonadota</taxon>
        <taxon>Alphaproteobacteria</taxon>
        <taxon>Hyphomicrobiales</taxon>
        <taxon>Rhizobiaceae</taxon>
        <taxon>Rhizobium/Agrobacterium group</taxon>
        <taxon>Neorhizobium</taxon>
    </lineage>
</organism>
<gene>
    <name evidence="1" type="ORF">FHW37_105370</name>
</gene>
<evidence type="ECO:0000313" key="1">
    <source>
        <dbReference type="EMBL" id="TWF52270.1"/>
    </source>
</evidence>
<sequence>MELLQGKSPWVVAMQVLSRCSGVLATIRKYERLSLMGVAGRYQYNIEKTANRSLSPCKHALIIQQEINDARQRRSSQ</sequence>
<accession>A0A561QPI4</accession>
<keyword evidence="2" id="KW-1185">Reference proteome</keyword>
<protein>
    <submittedName>
        <fullName evidence="1">Uncharacterized protein</fullName>
    </submittedName>
</protein>
<comment type="caution">
    <text evidence="1">The sequence shown here is derived from an EMBL/GenBank/DDBJ whole genome shotgun (WGS) entry which is preliminary data.</text>
</comment>
<dbReference type="AlphaFoldDB" id="A0A561QPI4"/>
<reference evidence="1 2" key="1">
    <citation type="submission" date="2019-06" db="EMBL/GenBank/DDBJ databases">
        <title>Sorghum-associated microbial communities from plants grown in Nebraska, USA.</title>
        <authorList>
            <person name="Schachtman D."/>
        </authorList>
    </citation>
    <scope>NUCLEOTIDE SEQUENCE [LARGE SCALE GENOMIC DNA]</scope>
    <source>
        <strain evidence="1 2">1225</strain>
    </source>
</reference>
<dbReference type="Proteomes" id="UP000320653">
    <property type="component" value="Unassembled WGS sequence"/>
</dbReference>
<proteinExistence type="predicted"/>
<name>A0A561QPI4_9HYPH</name>
<evidence type="ECO:0000313" key="2">
    <source>
        <dbReference type="Proteomes" id="UP000320653"/>
    </source>
</evidence>